<name>A0A892ZCI4_9NEIS</name>
<dbReference type="KEGG" id="ptes:JQU52_08110"/>
<dbReference type="RefSeq" id="WP_230338015.1">
    <property type="nucleotide sequence ID" value="NZ_CP069798.1"/>
</dbReference>
<proteinExistence type="predicted"/>
<gene>
    <name evidence="1" type="ORF">JQU52_08110</name>
</gene>
<dbReference type="Proteomes" id="UP000653156">
    <property type="component" value="Chromosome"/>
</dbReference>
<evidence type="ECO:0000313" key="2">
    <source>
        <dbReference type="Proteomes" id="UP000653156"/>
    </source>
</evidence>
<protein>
    <submittedName>
        <fullName evidence="1">Uncharacterized protein</fullName>
    </submittedName>
</protein>
<organism evidence="1 2">
    <name type="scientific">Paralysiella testudinis</name>
    <dbReference type="NCBI Taxonomy" id="2809020"/>
    <lineage>
        <taxon>Bacteria</taxon>
        <taxon>Pseudomonadati</taxon>
        <taxon>Pseudomonadota</taxon>
        <taxon>Betaproteobacteria</taxon>
        <taxon>Neisseriales</taxon>
        <taxon>Neisseriaceae</taxon>
        <taxon>Paralysiella</taxon>
    </lineage>
</organism>
<dbReference type="EMBL" id="CP069798">
    <property type="protein sequence ID" value="QRQ80731.1"/>
    <property type="molecule type" value="Genomic_DNA"/>
</dbReference>
<accession>A0A892ZCI4</accession>
<dbReference type="AlphaFoldDB" id="A0A892ZCI4"/>
<sequence length="225" mass="24991">MYDSEKKGYVSFDPSSGLKRAECAKENNIYLIENTYNVAFKKNKPKIELVSVTKAVLPANRHRTIIGVGESVIISSNIAVVWSVSSPLINISNKSITTITITALDKAGNVTISAKSKYDEKSITLSIIEPTALKFEAVEKIHTESVLDSGFIAKIYILPNHVNFEEVKFSELESYALGTGLLAETTGMPHSQYENGRSEWMTASGYIENKRYGDERRGFGLWRAK</sequence>
<evidence type="ECO:0000313" key="1">
    <source>
        <dbReference type="EMBL" id="QRQ80731.1"/>
    </source>
</evidence>
<keyword evidence="2" id="KW-1185">Reference proteome</keyword>
<reference evidence="1" key="1">
    <citation type="submission" date="2021-02" db="EMBL/GenBank/DDBJ databases">
        <title>Neisseriaceae sp. 26B isolated from the cloaca of a Common Toad-headed Turtle (Mesoclemmys nasuta).</title>
        <authorList>
            <person name="Spergser J."/>
            <person name="Busse H.-J."/>
        </authorList>
    </citation>
    <scope>NUCLEOTIDE SEQUENCE</scope>
    <source>
        <strain evidence="1">26B</strain>
    </source>
</reference>